<name>A0A165D197_9MICO</name>
<dbReference type="KEGG" id="bcau:I6G59_07865"/>
<dbReference type="RefSeq" id="WP_009381335.1">
    <property type="nucleotide sequence ID" value="NZ_CP065682.1"/>
</dbReference>
<dbReference type="AlphaFoldDB" id="A0A165D197"/>
<dbReference type="EMBL" id="LQQR01000075">
    <property type="protein sequence ID" value="KZE10395.1"/>
    <property type="molecule type" value="Genomic_DNA"/>
</dbReference>
<evidence type="ECO:0000313" key="2">
    <source>
        <dbReference type="EMBL" id="QPS35198.1"/>
    </source>
</evidence>
<evidence type="ECO:0000313" key="4">
    <source>
        <dbReference type="Proteomes" id="UP000594979"/>
    </source>
</evidence>
<accession>A0A165D197</accession>
<protein>
    <submittedName>
        <fullName evidence="1">Uncharacterized protein</fullName>
    </submittedName>
</protein>
<organism evidence="1 3">
    <name type="scientific">Brevibacterium casei</name>
    <dbReference type="NCBI Taxonomy" id="33889"/>
    <lineage>
        <taxon>Bacteria</taxon>
        <taxon>Bacillati</taxon>
        <taxon>Actinomycetota</taxon>
        <taxon>Actinomycetes</taxon>
        <taxon>Micrococcales</taxon>
        <taxon>Brevibacteriaceae</taxon>
        <taxon>Brevibacterium</taxon>
    </lineage>
</organism>
<evidence type="ECO:0000313" key="1">
    <source>
        <dbReference type="EMBL" id="KZE10395.1"/>
    </source>
</evidence>
<reference evidence="3" key="1">
    <citation type="submission" date="2016-01" db="EMBL/GenBank/DDBJ databases">
        <title>Draft genome of Chromobacterium sp. F49.</title>
        <authorList>
            <person name="Hong K.W."/>
        </authorList>
    </citation>
    <scope>NUCLEOTIDE SEQUENCE [LARGE SCALE GENOMIC DNA]</scope>
    <source>
        <strain evidence="3">M40</strain>
    </source>
</reference>
<dbReference type="Proteomes" id="UP000594979">
    <property type="component" value="Chromosome"/>
</dbReference>
<proteinExistence type="predicted"/>
<dbReference type="EMBL" id="CP065682">
    <property type="protein sequence ID" value="QPS35198.1"/>
    <property type="molecule type" value="Genomic_DNA"/>
</dbReference>
<dbReference type="Proteomes" id="UP000076612">
    <property type="component" value="Unassembled WGS sequence"/>
</dbReference>
<gene>
    <name evidence="1" type="ORF">AVW13_16940</name>
    <name evidence="2" type="ORF">I6G59_07865</name>
</gene>
<evidence type="ECO:0000313" key="3">
    <source>
        <dbReference type="Proteomes" id="UP000076612"/>
    </source>
</evidence>
<sequence>MFRHLTTSLTLLALGWAADPTSSPGQTSVPRRTARHRRQIIDGSGSGFSLARTGRDHLDRDRPDRGDVPGWVLITLATVPTAIINLEMPVQDHIGGADQKIRVS</sequence>
<reference evidence="1" key="2">
    <citation type="submission" date="2016-01" db="EMBL/GenBank/DDBJ databases">
        <authorList>
            <person name="Hong K.W."/>
        </authorList>
    </citation>
    <scope>NUCLEOTIDE SEQUENCE</scope>
    <source>
        <strain evidence="1">M40</strain>
    </source>
</reference>
<reference evidence="2 4" key="3">
    <citation type="submission" date="2020-12" db="EMBL/GenBank/DDBJ databases">
        <title>FDA dAtabase for Regulatory Grade micrObial Sequences (FDA-ARGOS): Supporting development and validation of Infectious Disease Dx tests.</title>
        <authorList>
            <person name="Sproer C."/>
            <person name="Gronow S."/>
            <person name="Severitt S."/>
            <person name="Schroder I."/>
            <person name="Tallon L."/>
            <person name="Sadzewicz L."/>
            <person name="Zhao X."/>
            <person name="Boylan J."/>
            <person name="Ott S."/>
            <person name="Bowen H."/>
            <person name="Vavikolanu K."/>
            <person name="Mehta A."/>
            <person name="Aluvathingal J."/>
            <person name="Nadendla S."/>
            <person name="Lowell S."/>
            <person name="Myers T."/>
            <person name="Yan Y."/>
            <person name="Sichtig H."/>
        </authorList>
    </citation>
    <scope>NUCLEOTIDE SEQUENCE [LARGE SCALE GENOMIC DNA]</scope>
    <source>
        <strain evidence="2 4">FDAARGOS_902</strain>
    </source>
</reference>